<dbReference type="AlphaFoldDB" id="A0A445BYH9"/>
<reference evidence="2 3" key="1">
    <citation type="submission" date="2019-01" db="EMBL/GenBank/DDBJ databases">
        <title>Sequencing of cultivated peanut Arachis hypogaea provides insights into genome evolution and oil improvement.</title>
        <authorList>
            <person name="Chen X."/>
        </authorList>
    </citation>
    <scope>NUCLEOTIDE SEQUENCE [LARGE SCALE GENOMIC DNA]</scope>
    <source>
        <strain evidence="3">cv. Fuhuasheng</strain>
        <tissue evidence="2">Leaves</tissue>
    </source>
</reference>
<evidence type="ECO:0000313" key="2">
    <source>
        <dbReference type="EMBL" id="RYR43819.1"/>
    </source>
</evidence>
<gene>
    <name evidence="2" type="ORF">Ahy_A08g040213</name>
</gene>
<organism evidence="2 3">
    <name type="scientific">Arachis hypogaea</name>
    <name type="common">Peanut</name>
    <dbReference type="NCBI Taxonomy" id="3818"/>
    <lineage>
        <taxon>Eukaryota</taxon>
        <taxon>Viridiplantae</taxon>
        <taxon>Streptophyta</taxon>
        <taxon>Embryophyta</taxon>
        <taxon>Tracheophyta</taxon>
        <taxon>Spermatophyta</taxon>
        <taxon>Magnoliopsida</taxon>
        <taxon>eudicotyledons</taxon>
        <taxon>Gunneridae</taxon>
        <taxon>Pentapetalae</taxon>
        <taxon>rosids</taxon>
        <taxon>fabids</taxon>
        <taxon>Fabales</taxon>
        <taxon>Fabaceae</taxon>
        <taxon>Papilionoideae</taxon>
        <taxon>50 kb inversion clade</taxon>
        <taxon>dalbergioids sensu lato</taxon>
        <taxon>Dalbergieae</taxon>
        <taxon>Pterocarpus clade</taxon>
        <taxon>Arachis</taxon>
    </lineage>
</organism>
<dbReference type="InterPro" id="IPR026960">
    <property type="entry name" value="RVT-Znf"/>
</dbReference>
<dbReference type="Pfam" id="PF13966">
    <property type="entry name" value="zf-RVT"/>
    <property type="match status" value="1"/>
</dbReference>
<dbReference type="Proteomes" id="UP000289738">
    <property type="component" value="Chromosome A08"/>
</dbReference>
<dbReference type="EMBL" id="SDMP01000008">
    <property type="protein sequence ID" value="RYR43819.1"/>
    <property type="molecule type" value="Genomic_DNA"/>
</dbReference>
<sequence>MEKKELIEKNFPPETATRILSTPLNADGVDKLQWIWNKRKQYDVSTGYTIAYNFFHVPTAQLFSLLQNQVIWKQLWGLKIQTKLQIFLWRAIHEKLPVMHVIHRRFLTTVPLCQRCKVEDETITQCLLHCGPALATWDTLFPAATVDRNGSSDFVSWWLRVTTKNQGGVETLARVVIVCWEIWKARNREVFEGKKTTMEEITNAVMRTIEMKLRFSTYPRVVPSLVSHLFCYVTYSGNFQLLFVCTSLDTCFFS</sequence>
<protein>
    <recommendedName>
        <fullName evidence="1">Reverse transcriptase zinc-binding domain-containing protein</fullName>
    </recommendedName>
</protein>
<feature type="domain" description="Reverse transcriptase zinc-binding" evidence="1">
    <location>
        <begin position="67"/>
        <end position="137"/>
    </location>
</feature>
<evidence type="ECO:0000259" key="1">
    <source>
        <dbReference type="Pfam" id="PF13966"/>
    </source>
</evidence>
<comment type="caution">
    <text evidence="2">The sequence shown here is derived from an EMBL/GenBank/DDBJ whole genome shotgun (WGS) entry which is preliminary data.</text>
</comment>
<evidence type="ECO:0000313" key="3">
    <source>
        <dbReference type="Proteomes" id="UP000289738"/>
    </source>
</evidence>
<dbReference type="STRING" id="3818.A0A445BYH9"/>
<keyword evidence="3" id="KW-1185">Reference proteome</keyword>
<accession>A0A445BYH9</accession>
<name>A0A445BYH9_ARAHY</name>
<proteinExistence type="predicted"/>